<organism evidence="9 10">
    <name type="scientific">Pacificimonas flava</name>
    <dbReference type="NCBI Taxonomy" id="1234595"/>
    <lineage>
        <taxon>Bacteria</taxon>
        <taxon>Pseudomonadati</taxon>
        <taxon>Pseudomonadota</taxon>
        <taxon>Alphaproteobacteria</taxon>
        <taxon>Sphingomonadales</taxon>
        <taxon>Sphingosinicellaceae</taxon>
        <taxon>Pacificimonas</taxon>
    </lineage>
</organism>
<evidence type="ECO:0000259" key="7">
    <source>
        <dbReference type="Pfam" id="PF00593"/>
    </source>
</evidence>
<accession>M2TD54</accession>
<feature type="region of interest" description="Disordered" evidence="5">
    <location>
        <begin position="39"/>
        <end position="73"/>
    </location>
</feature>
<keyword evidence="10" id="KW-1185">Reference proteome</keyword>
<dbReference type="InterPro" id="IPR037066">
    <property type="entry name" value="Plug_dom_sf"/>
</dbReference>
<dbReference type="NCBIfam" id="TIGR01782">
    <property type="entry name" value="TonB-Xanth-Caul"/>
    <property type="match status" value="1"/>
</dbReference>
<dbReference type="PATRIC" id="fig|1234595.3.peg.368"/>
<keyword evidence="2 4" id="KW-0472">Membrane</keyword>
<proteinExistence type="inferred from homology"/>
<evidence type="ECO:0000256" key="4">
    <source>
        <dbReference type="RuleBase" id="RU003357"/>
    </source>
</evidence>
<evidence type="ECO:0000313" key="9">
    <source>
        <dbReference type="EMBL" id="EMD84439.1"/>
    </source>
</evidence>
<feature type="domain" description="TonB-dependent receptor-like beta-barrel" evidence="7">
    <location>
        <begin position="442"/>
        <end position="983"/>
    </location>
</feature>
<evidence type="ECO:0000256" key="1">
    <source>
        <dbReference type="ARBA" id="ARBA00004442"/>
    </source>
</evidence>
<evidence type="ECO:0000313" key="10">
    <source>
        <dbReference type="Proteomes" id="UP000011717"/>
    </source>
</evidence>
<dbReference type="PROSITE" id="PS51257">
    <property type="entry name" value="PROKAR_LIPOPROTEIN"/>
    <property type="match status" value="1"/>
</dbReference>
<dbReference type="EMBL" id="AMRV01000001">
    <property type="protein sequence ID" value="EMD84439.1"/>
    <property type="molecule type" value="Genomic_DNA"/>
</dbReference>
<comment type="caution">
    <text evidence="9">The sequence shown here is derived from an EMBL/GenBank/DDBJ whole genome shotgun (WGS) entry which is preliminary data.</text>
</comment>
<comment type="similarity">
    <text evidence="4">Belongs to the TonB-dependent receptor family.</text>
</comment>
<keyword evidence="9" id="KW-0675">Receptor</keyword>
<feature type="signal peptide" evidence="6">
    <location>
        <begin position="1"/>
        <end position="31"/>
    </location>
</feature>
<dbReference type="PANTHER" id="PTHR40980:SF3">
    <property type="entry name" value="TONB-DEPENDENT RECEPTOR-LIKE BETA-BARREL DOMAIN-CONTAINING PROTEIN"/>
    <property type="match status" value="1"/>
</dbReference>
<dbReference type="PANTHER" id="PTHR40980">
    <property type="entry name" value="PLUG DOMAIN-CONTAINING PROTEIN"/>
    <property type="match status" value="1"/>
</dbReference>
<dbReference type="Pfam" id="PF07715">
    <property type="entry name" value="Plug"/>
    <property type="match status" value="1"/>
</dbReference>
<keyword evidence="6" id="KW-0732">Signal</keyword>
<feature type="chain" id="PRO_5004026420" evidence="6">
    <location>
        <begin position="32"/>
        <end position="1016"/>
    </location>
</feature>
<feature type="domain" description="TonB-dependent receptor plug" evidence="8">
    <location>
        <begin position="96"/>
        <end position="199"/>
    </location>
</feature>
<protein>
    <submittedName>
        <fullName evidence="9">TonB-dependent receptor</fullName>
    </submittedName>
</protein>
<keyword evidence="3" id="KW-0998">Cell outer membrane</keyword>
<dbReference type="GO" id="GO:0009279">
    <property type="term" value="C:cell outer membrane"/>
    <property type="evidence" value="ECO:0007669"/>
    <property type="project" value="UniProtKB-SubCell"/>
</dbReference>
<gene>
    <name evidence="9" type="ORF">C725_0369</name>
</gene>
<dbReference type="RefSeq" id="WP_008599789.1">
    <property type="nucleotide sequence ID" value="NZ_AMRV01000001.1"/>
</dbReference>
<dbReference type="Gene3D" id="2.40.170.20">
    <property type="entry name" value="TonB-dependent receptor, beta-barrel domain"/>
    <property type="match status" value="1"/>
</dbReference>
<dbReference type="InterPro" id="IPR000531">
    <property type="entry name" value="Beta-barrel_TonB"/>
</dbReference>
<dbReference type="InterPro" id="IPR012910">
    <property type="entry name" value="Plug_dom"/>
</dbReference>
<dbReference type="AlphaFoldDB" id="M2TD54"/>
<dbReference type="Proteomes" id="UP000011717">
    <property type="component" value="Unassembled WGS sequence"/>
</dbReference>
<dbReference type="InterPro" id="IPR036942">
    <property type="entry name" value="Beta-barrel_TonB_sf"/>
</dbReference>
<evidence type="ECO:0000256" key="5">
    <source>
        <dbReference type="SAM" id="MobiDB-lite"/>
    </source>
</evidence>
<keyword evidence="4" id="KW-0798">TonB box</keyword>
<evidence type="ECO:0000256" key="6">
    <source>
        <dbReference type="SAM" id="SignalP"/>
    </source>
</evidence>
<dbReference type="OrthoDB" id="5476657at2"/>
<dbReference type="InterPro" id="IPR010104">
    <property type="entry name" value="TonB_rcpt_bac"/>
</dbReference>
<evidence type="ECO:0000256" key="2">
    <source>
        <dbReference type="ARBA" id="ARBA00023136"/>
    </source>
</evidence>
<evidence type="ECO:0000256" key="3">
    <source>
        <dbReference type="ARBA" id="ARBA00023237"/>
    </source>
</evidence>
<dbReference type="Pfam" id="PF00593">
    <property type="entry name" value="TonB_dep_Rec_b-barrel"/>
    <property type="match status" value="1"/>
</dbReference>
<sequence length="1016" mass="111047">MMTDRRHRMLLFRKCAARGLLLSSTAAFVIACPLAAQENAPQERIPDRQVESASQESSGPEDDGRFGVPAPLADDSEPVIVVTGIRETQRNSIETKRSADVIVDAIISDEIGETPDQSVGETLERIVGVTADRFKGSASEISIRGLGPFLGFSTLNGREVTNGSGDRAVSFQQFPSEIVNGVLVYKSQNASLVEGGTSGVIDLRTLRPLDAGRRRLRIDARGVYEALDDNIDGRNGLGYRVSGSYVDQFQVGDGELGISVGYARADESAPEDFYTESSSVRPCNTIGGGNCSFEEGSDSPTYFVPNSFLFRQSNNDQNRDAVIGTIQYKPRPELDINIDGQYSTRFFEEDRSDLVIAEGRRGITPEPDGILDNGVLIDHSADSRIESQTRIRRRDEEYYGGGLSTEWSDDFGRVGLDLSYSETKRTELDRSARLRTSSTLIDGTDSGFGNGRIPYQLDKTSGFPVVTFDPEFDVTDPDFFNDAGYARRDFTDRNDKIYAARLDGEAYVEDSFITSIQGGVRYSDHRRVADQDIQLRSDSLNNGFFLGTADEAGNYTGDFTGSGAPDPISPAQHIAASQSCRMPFRQNNYFSTTPSNLSNWAQFDATCLFNAFSGNAVFRRNPDGSVSLVDGFDANADPGSSPDPRSTSDIDVTEKIMAAYAMANFETGDGRFGGNIGVRLVDTTVESVGFRTQFLSGVSEDGNVTLTSTGEYDLVRRSNRFLNILPSLNVKFLATPDILVRGAVYKAISRPNIEDMGAGRDISTDDTGNLTIADAIAGVSGGNPQLEPLESWNADLSFEWYPKEGDLVSFAPFYKQLKAGIVSADFNATQESFIIDGQPVTVPVAQQANSDESSDLWGFEASVSHAMTYLPGLLSGLGFVGGYTYADTNFEYADPSAVDADFPLRLFTSPAQIIGLSRHTFTATGYYDKGPVQLRLIYKYRSRYLKPFELNANRFAEDGQSLDASASFDLTDNLQLRFQALNLTNHPQILERPATGAISEVSVYGRRYYAGVTARF</sequence>
<dbReference type="SUPFAM" id="SSF56935">
    <property type="entry name" value="Porins"/>
    <property type="match status" value="1"/>
</dbReference>
<reference evidence="9 10" key="1">
    <citation type="journal article" date="2013" name="Genome Announc.">
        <title>Draft Genome Sequence of Strain JLT2015T, Belonging to the Family Sphingomonadaceae of the Alphaproteobacteria.</title>
        <authorList>
            <person name="Tang K."/>
            <person name="Liu K."/>
            <person name="Li S."/>
            <person name="Jiao N."/>
        </authorList>
    </citation>
    <scope>NUCLEOTIDE SEQUENCE [LARGE SCALE GENOMIC DNA]</scope>
    <source>
        <strain evidence="9 10">JLT2015</strain>
    </source>
</reference>
<comment type="subcellular location">
    <subcellularLocation>
        <location evidence="1 4">Cell outer membrane</location>
    </subcellularLocation>
</comment>
<evidence type="ECO:0000259" key="8">
    <source>
        <dbReference type="Pfam" id="PF07715"/>
    </source>
</evidence>
<feature type="region of interest" description="Disordered" evidence="5">
    <location>
        <begin position="629"/>
        <end position="649"/>
    </location>
</feature>
<name>M2TD54_9SPHN</name>
<dbReference type="Gene3D" id="2.170.130.10">
    <property type="entry name" value="TonB-dependent receptor, plug domain"/>
    <property type="match status" value="1"/>
</dbReference>